<dbReference type="InterPro" id="IPR029063">
    <property type="entry name" value="SAM-dependent_MTases_sf"/>
</dbReference>
<keyword evidence="2" id="KW-0808">Transferase</keyword>
<evidence type="ECO:0000259" key="1">
    <source>
        <dbReference type="Pfam" id="PF05050"/>
    </source>
</evidence>
<proteinExistence type="predicted"/>
<accession>A0A848E694</accession>
<dbReference type="AlphaFoldDB" id="A0A848E694"/>
<dbReference type="NCBIfam" id="TIGR01444">
    <property type="entry name" value="fkbM_fam"/>
    <property type="match status" value="1"/>
</dbReference>
<dbReference type="RefSeq" id="WP_170051953.1">
    <property type="nucleotide sequence ID" value="NZ_JABBKX010000001.1"/>
</dbReference>
<evidence type="ECO:0000313" key="2">
    <source>
        <dbReference type="EMBL" id="NMJ39622.1"/>
    </source>
</evidence>
<dbReference type="EMBL" id="JABBKX010000001">
    <property type="protein sequence ID" value="NMJ39622.1"/>
    <property type="molecule type" value="Genomic_DNA"/>
</dbReference>
<sequence>MADVTAAVGQPGRPWMPPSSFKERLKSLLVPPRLGLRWALAREMLRGEREIHLVPRLADPRRVSLDIGANRGVWTEALRRHSRAVVAFEPNPKIFADLRRRIGPGVTALPHALSDRSGTGELRIPRRRRGFSNQGGTLAHESLGDAAFGAVAVELRRLDELDLGDVGLIKIDVEGHELAVLRGGARLIARCRPVLIVEMEEKHLGRPIAGALAEVAALGYEPCALRGGVPVPVSRLDLARLHGPGVAPQDYVFNWVFLPR</sequence>
<dbReference type="PANTHER" id="PTHR34203">
    <property type="entry name" value="METHYLTRANSFERASE, FKBM FAMILY PROTEIN"/>
    <property type="match status" value="1"/>
</dbReference>
<dbReference type="GO" id="GO:0032259">
    <property type="term" value="P:methylation"/>
    <property type="evidence" value="ECO:0007669"/>
    <property type="project" value="UniProtKB-KW"/>
</dbReference>
<evidence type="ECO:0000313" key="3">
    <source>
        <dbReference type="Proteomes" id="UP000548582"/>
    </source>
</evidence>
<dbReference type="Proteomes" id="UP000548582">
    <property type="component" value="Unassembled WGS sequence"/>
</dbReference>
<protein>
    <submittedName>
        <fullName evidence="2">FkbM family methyltransferase</fullName>
    </submittedName>
</protein>
<organism evidence="2 3">
    <name type="scientific">Neoroseomonas marina</name>
    <dbReference type="NCBI Taxonomy" id="1232220"/>
    <lineage>
        <taxon>Bacteria</taxon>
        <taxon>Pseudomonadati</taxon>
        <taxon>Pseudomonadota</taxon>
        <taxon>Alphaproteobacteria</taxon>
        <taxon>Acetobacterales</taxon>
        <taxon>Acetobacteraceae</taxon>
        <taxon>Neoroseomonas</taxon>
    </lineage>
</organism>
<gene>
    <name evidence="2" type="ORF">GWK16_00100</name>
</gene>
<dbReference type="Gene3D" id="3.40.50.150">
    <property type="entry name" value="Vaccinia Virus protein VP39"/>
    <property type="match status" value="1"/>
</dbReference>
<keyword evidence="3" id="KW-1185">Reference proteome</keyword>
<dbReference type="InterPro" id="IPR052514">
    <property type="entry name" value="SAM-dependent_MTase"/>
</dbReference>
<dbReference type="Pfam" id="PF05050">
    <property type="entry name" value="Methyltransf_21"/>
    <property type="match status" value="1"/>
</dbReference>
<dbReference type="GO" id="GO:0008168">
    <property type="term" value="F:methyltransferase activity"/>
    <property type="evidence" value="ECO:0007669"/>
    <property type="project" value="UniProtKB-KW"/>
</dbReference>
<comment type="caution">
    <text evidence="2">The sequence shown here is derived from an EMBL/GenBank/DDBJ whole genome shotgun (WGS) entry which is preliminary data.</text>
</comment>
<dbReference type="PANTHER" id="PTHR34203:SF15">
    <property type="entry name" value="SLL1173 PROTEIN"/>
    <property type="match status" value="1"/>
</dbReference>
<name>A0A848E694_9PROT</name>
<feature type="domain" description="Methyltransferase FkbM" evidence="1">
    <location>
        <begin position="66"/>
        <end position="203"/>
    </location>
</feature>
<dbReference type="InterPro" id="IPR006342">
    <property type="entry name" value="FkbM_mtfrase"/>
</dbReference>
<dbReference type="SUPFAM" id="SSF53335">
    <property type="entry name" value="S-adenosyl-L-methionine-dependent methyltransferases"/>
    <property type="match status" value="1"/>
</dbReference>
<keyword evidence="2" id="KW-0489">Methyltransferase</keyword>
<reference evidence="2 3" key="1">
    <citation type="submission" date="2020-03" db="EMBL/GenBank/DDBJ databases">
        <authorList>
            <person name="Sun Q."/>
        </authorList>
    </citation>
    <scope>NUCLEOTIDE SEQUENCE [LARGE SCALE GENOMIC DNA]</scope>
    <source>
        <strain evidence="2 3">JC162</strain>
    </source>
</reference>